<reference evidence="1 2" key="1">
    <citation type="submission" date="2014-09" db="EMBL/GenBank/DDBJ databases">
        <title>Sporocytophaga myxococcoides PG-01 genome sequencing.</title>
        <authorList>
            <person name="Liu L."/>
            <person name="Gao P.J."/>
            <person name="Chen G.J."/>
            <person name="Wang L.S."/>
        </authorList>
    </citation>
    <scope>NUCLEOTIDE SEQUENCE [LARGE SCALE GENOMIC DNA]</scope>
    <source>
        <strain evidence="1 2">PG-01</strain>
    </source>
</reference>
<dbReference type="Proteomes" id="UP000030185">
    <property type="component" value="Unassembled WGS sequence"/>
</dbReference>
<organism evidence="1 2">
    <name type="scientific">Sporocytophaga myxococcoides</name>
    <dbReference type="NCBI Taxonomy" id="153721"/>
    <lineage>
        <taxon>Bacteria</taxon>
        <taxon>Pseudomonadati</taxon>
        <taxon>Bacteroidota</taxon>
        <taxon>Cytophagia</taxon>
        <taxon>Cytophagales</taxon>
        <taxon>Cytophagaceae</taxon>
        <taxon>Sporocytophaga</taxon>
    </lineage>
</organism>
<dbReference type="STRING" id="153721.MYP_3761"/>
<keyword evidence="2" id="KW-1185">Reference proteome</keyword>
<comment type="caution">
    <text evidence="1">The sequence shown here is derived from an EMBL/GenBank/DDBJ whole genome shotgun (WGS) entry which is preliminary data.</text>
</comment>
<name>A0A098LHS0_9BACT</name>
<accession>A0A098LHS0</accession>
<dbReference type="RefSeq" id="WP_045466582.1">
    <property type="nucleotide sequence ID" value="NZ_BBLT01000008.1"/>
</dbReference>
<protein>
    <submittedName>
        <fullName evidence="1">Uncharacterized protein</fullName>
    </submittedName>
</protein>
<dbReference type="AlphaFoldDB" id="A0A098LHS0"/>
<proteinExistence type="predicted"/>
<gene>
    <name evidence="1" type="ORF">MYP_3761</name>
</gene>
<sequence length="322" mass="37651">MKQILIILFLVLSFIRGYSQELFPYAEAASTIPKNVLGMRFMFEGFKEIPSQRQRNWGAVRAMYGITGKTTLMVTAAVSNHHQRKFPANLQNYFINHHQRNYKPNPYLVEGINIYLKQRVISIDDFQKHLRVALFGQACKSFTAHDESEPFLKGDNTGYGGGAIVTLLNKRFAISFTYAYAHPLMYKDKEQQITFQSGDAHNYDISFGYRLYPSKYSTYNDLNINLYVEFVNRSYEAAKMTVRDAPYNFTYLQSFDKNTYYSLMDGKYSEIRPSIQLIMNSNNRVDVGCAYPIYGRSYAHFYPLFFFNIQKYFYFSKKKKNI</sequence>
<evidence type="ECO:0000313" key="2">
    <source>
        <dbReference type="Proteomes" id="UP000030185"/>
    </source>
</evidence>
<dbReference type="eggNOG" id="ENOG5032TKF">
    <property type="taxonomic scope" value="Bacteria"/>
</dbReference>
<evidence type="ECO:0000313" key="1">
    <source>
        <dbReference type="EMBL" id="GAL86531.1"/>
    </source>
</evidence>
<dbReference type="OrthoDB" id="649238at2"/>
<dbReference type="EMBL" id="BBLT01000008">
    <property type="protein sequence ID" value="GAL86531.1"/>
    <property type="molecule type" value="Genomic_DNA"/>
</dbReference>